<evidence type="ECO:0000313" key="1">
    <source>
        <dbReference type="EMBL" id="EFH69787.1"/>
    </source>
</evidence>
<dbReference type="HOGENOM" id="CLU_192460_0_0_1"/>
<accession>D7KCW5</accession>
<keyword evidence="2" id="KW-1185">Reference proteome</keyword>
<dbReference type="EMBL" id="GL348713">
    <property type="protein sequence ID" value="EFH69787.1"/>
    <property type="molecule type" value="Genomic_DNA"/>
</dbReference>
<gene>
    <name evidence="1" type="ORF">ARALYDRAFT_890383</name>
</gene>
<evidence type="ECO:0000313" key="2">
    <source>
        <dbReference type="Proteomes" id="UP000008694"/>
    </source>
</evidence>
<proteinExistence type="predicted"/>
<organism evidence="2">
    <name type="scientific">Arabidopsis lyrata subsp. lyrata</name>
    <name type="common">Lyre-leaved rock-cress</name>
    <dbReference type="NCBI Taxonomy" id="81972"/>
    <lineage>
        <taxon>Eukaryota</taxon>
        <taxon>Viridiplantae</taxon>
        <taxon>Streptophyta</taxon>
        <taxon>Embryophyta</taxon>
        <taxon>Tracheophyta</taxon>
        <taxon>Spermatophyta</taxon>
        <taxon>Magnoliopsida</taxon>
        <taxon>eudicotyledons</taxon>
        <taxon>Gunneridae</taxon>
        <taxon>Pentapetalae</taxon>
        <taxon>rosids</taxon>
        <taxon>malvids</taxon>
        <taxon>Brassicales</taxon>
        <taxon>Brassicaceae</taxon>
        <taxon>Camelineae</taxon>
        <taxon>Arabidopsis</taxon>
    </lineage>
</organism>
<reference evidence="2" key="1">
    <citation type="journal article" date="2011" name="Nat. Genet.">
        <title>The Arabidopsis lyrata genome sequence and the basis of rapid genome size change.</title>
        <authorList>
            <person name="Hu T.T."/>
            <person name="Pattyn P."/>
            <person name="Bakker E.G."/>
            <person name="Cao J."/>
            <person name="Cheng J.-F."/>
            <person name="Clark R.M."/>
            <person name="Fahlgren N."/>
            <person name="Fawcett J.A."/>
            <person name="Grimwood J."/>
            <person name="Gundlach H."/>
            <person name="Haberer G."/>
            <person name="Hollister J.D."/>
            <person name="Ossowski S."/>
            <person name="Ottilar R.P."/>
            <person name="Salamov A.A."/>
            <person name="Schneeberger K."/>
            <person name="Spannagl M."/>
            <person name="Wang X."/>
            <person name="Yang L."/>
            <person name="Nasrallah M.E."/>
            <person name="Bergelson J."/>
            <person name="Carrington J.C."/>
            <person name="Gaut B.S."/>
            <person name="Schmutz J."/>
            <person name="Mayer K.F.X."/>
            <person name="Van de Peer Y."/>
            <person name="Grigoriev I.V."/>
            <person name="Nordborg M."/>
            <person name="Weigel D."/>
            <person name="Guo Y.-L."/>
        </authorList>
    </citation>
    <scope>NUCLEOTIDE SEQUENCE [LARGE SCALE GENOMIC DNA]</scope>
    <source>
        <strain evidence="2">cv. MN47</strain>
    </source>
</reference>
<name>D7KCW5_ARALL</name>
<protein>
    <submittedName>
        <fullName evidence="1">Predicted protein</fullName>
    </submittedName>
</protein>
<dbReference type="Gramene" id="scaffold_103177.1">
    <property type="protein sequence ID" value="scaffold_103177.1"/>
    <property type="gene ID" value="scaffold_103177.1"/>
</dbReference>
<dbReference type="Proteomes" id="UP000008694">
    <property type="component" value="Unassembled WGS sequence"/>
</dbReference>
<sequence length="71" mass="7717">MWVGLVVLEGVIPIWCPQFDFRWPPRFSLGPLGPPGNTLSVGLGRSDREPASSLGVSRVSVRISGLSKKKK</sequence>
<dbReference type="AlphaFoldDB" id="D7KCW5"/>